<accession>A0A8T0J7N4</accession>
<dbReference type="PROSITE" id="PS00626">
    <property type="entry name" value="RCC1_2"/>
    <property type="match status" value="1"/>
</dbReference>
<comment type="caution">
    <text evidence="2">The sequence shown here is derived from an EMBL/GenBank/DDBJ whole genome shotgun (WGS) entry which is preliminary data.</text>
</comment>
<dbReference type="Pfam" id="PF00415">
    <property type="entry name" value="RCC1"/>
    <property type="match status" value="2"/>
</dbReference>
<evidence type="ECO:0000313" key="2">
    <source>
        <dbReference type="EMBL" id="KAG0591246.1"/>
    </source>
</evidence>
<dbReference type="EMBL" id="CM026421">
    <property type="protein sequence ID" value="KAG0591246.1"/>
    <property type="molecule type" value="Genomic_DNA"/>
</dbReference>
<proteinExistence type="predicted"/>
<feature type="repeat" description="RCC1" evidence="1">
    <location>
        <begin position="292"/>
        <end position="349"/>
    </location>
</feature>
<reference evidence="2" key="1">
    <citation type="submission" date="2020-06" db="EMBL/GenBank/DDBJ databases">
        <title>WGS assembly of Ceratodon purpureus strain R40.</title>
        <authorList>
            <person name="Carey S.B."/>
            <person name="Jenkins J."/>
            <person name="Shu S."/>
            <person name="Lovell J.T."/>
            <person name="Sreedasyam A."/>
            <person name="Maumus F."/>
            <person name="Tiley G.P."/>
            <person name="Fernandez-Pozo N."/>
            <person name="Barry K."/>
            <person name="Chen C."/>
            <person name="Wang M."/>
            <person name="Lipzen A."/>
            <person name="Daum C."/>
            <person name="Saski C.A."/>
            <person name="Payton A.C."/>
            <person name="Mcbreen J.C."/>
            <person name="Conrad R.E."/>
            <person name="Kollar L.M."/>
            <person name="Olsson S."/>
            <person name="Huttunen S."/>
            <person name="Landis J.B."/>
            <person name="Wickett N.J."/>
            <person name="Johnson M.G."/>
            <person name="Rensing S.A."/>
            <person name="Grimwood J."/>
            <person name="Schmutz J."/>
            <person name="Mcdaniel S.F."/>
        </authorList>
    </citation>
    <scope>NUCLEOTIDE SEQUENCE</scope>
    <source>
        <strain evidence="2">R40</strain>
    </source>
</reference>
<dbReference type="InterPro" id="IPR000408">
    <property type="entry name" value="Reg_chr_condens"/>
</dbReference>
<gene>
    <name evidence="2" type="ORF">KC19_1G161100</name>
</gene>
<dbReference type="AlphaFoldDB" id="A0A8T0J7N4"/>
<organism evidence="2 3">
    <name type="scientific">Ceratodon purpureus</name>
    <name type="common">Fire moss</name>
    <name type="synonym">Dicranum purpureum</name>
    <dbReference type="NCBI Taxonomy" id="3225"/>
    <lineage>
        <taxon>Eukaryota</taxon>
        <taxon>Viridiplantae</taxon>
        <taxon>Streptophyta</taxon>
        <taxon>Embryophyta</taxon>
        <taxon>Bryophyta</taxon>
        <taxon>Bryophytina</taxon>
        <taxon>Bryopsida</taxon>
        <taxon>Dicranidae</taxon>
        <taxon>Pseudoditrichales</taxon>
        <taxon>Ditrichaceae</taxon>
        <taxon>Ceratodon</taxon>
    </lineage>
</organism>
<dbReference type="PRINTS" id="PR00633">
    <property type="entry name" value="RCCNDNSATION"/>
</dbReference>
<dbReference type="SUPFAM" id="SSF50985">
    <property type="entry name" value="RCC1/BLIP-II"/>
    <property type="match status" value="1"/>
</dbReference>
<sequence length="411" mass="45194">MKTMKGGIEVLPPVILQDILTMGRLESLDLANLDMTSSVFRAPSGSIGGFKSITEAAAHSYCEKHQLFESLDSSARLQLLARCEGNWKLVLHFLECLERSSGRVTEANAGKKVLTAGGKLHTLIVNKQGELFACGKGGAVLGQGQASTTTLETPRLIFLPAAASRIVQISASFEHAAFVTETGQVYTFGDNTSGCCGIGMRAAELRAVLKPTHVRTLRNIPCQQVTTGKSFTMAITRLGEVYSWGCNTYGQLGHRNTRDKSRPRQIDQFDESDPVVQVSAGECHSLAVTKSGKLFSWGHDYNHFAFGHDVTPIVLNKLFPKRVEHGGFHGLFFVSAVAGDNHSVAIDHCGRVYKWGNEDYFSADSRRIIRRERRREAEQNKQIPVLVQSLKFNRAVQVSFSSPYLNCVSTR</sequence>
<protein>
    <submittedName>
        <fullName evidence="2">Uncharacterized protein</fullName>
    </submittedName>
</protein>
<feature type="repeat" description="RCC1" evidence="1">
    <location>
        <begin position="239"/>
        <end position="291"/>
    </location>
</feature>
<feature type="repeat" description="RCC1" evidence="1">
    <location>
        <begin position="183"/>
        <end position="238"/>
    </location>
</feature>
<dbReference type="Proteomes" id="UP000822688">
    <property type="component" value="Chromosome 1"/>
</dbReference>
<dbReference type="PANTHER" id="PTHR45982:SF1">
    <property type="entry name" value="REGULATOR OF CHROMOSOME CONDENSATION"/>
    <property type="match status" value="1"/>
</dbReference>
<keyword evidence="3" id="KW-1185">Reference proteome</keyword>
<dbReference type="PANTHER" id="PTHR45982">
    <property type="entry name" value="REGULATOR OF CHROMOSOME CONDENSATION"/>
    <property type="match status" value="1"/>
</dbReference>
<dbReference type="InterPro" id="IPR009091">
    <property type="entry name" value="RCC1/BLIP-II"/>
</dbReference>
<dbReference type="Gene3D" id="2.130.10.30">
    <property type="entry name" value="Regulator of chromosome condensation 1/beta-lactamase-inhibitor protein II"/>
    <property type="match status" value="2"/>
</dbReference>
<dbReference type="PROSITE" id="PS50012">
    <property type="entry name" value="RCC1_3"/>
    <property type="match status" value="3"/>
</dbReference>
<evidence type="ECO:0000313" key="3">
    <source>
        <dbReference type="Proteomes" id="UP000822688"/>
    </source>
</evidence>
<name>A0A8T0J7N4_CERPU</name>
<dbReference type="InterPro" id="IPR051553">
    <property type="entry name" value="Ran_GTPase-activating"/>
</dbReference>
<evidence type="ECO:0000256" key="1">
    <source>
        <dbReference type="PROSITE-ProRule" id="PRU00235"/>
    </source>
</evidence>